<accession>A0AAV4VZ36</accession>
<reference evidence="1 2" key="1">
    <citation type="submission" date="2021-06" db="EMBL/GenBank/DDBJ databases">
        <title>Caerostris extrusa draft genome.</title>
        <authorList>
            <person name="Kono N."/>
            <person name="Arakawa K."/>
        </authorList>
    </citation>
    <scope>NUCLEOTIDE SEQUENCE [LARGE SCALE GENOMIC DNA]</scope>
</reference>
<dbReference type="AlphaFoldDB" id="A0AAV4VZ36"/>
<dbReference type="Proteomes" id="UP001054945">
    <property type="component" value="Unassembled WGS sequence"/>
</dbReference>
<sequence>MSSDSQITARTSFSSEATQMQLHATLCLSKLMVEGEFNLFPLYVALDKRLREKEINNEACQRRSCPLNQKLIRHGNCDCCGKCVVLKKEGSPCKNHEVLDLIQAPPGTMFMNSDCDMGLVCIRNKCANPQN</sequence>
<name>A0AAV4VZ36_CAEEX</name>
<organism evidence="1 2">
    <name type="scientific">Caerostris extrusa</name>
    <name type="common">Bark spider</name>
    <name type="synonym">Caerostris bankana</name>
    <dbReference type="NCBI Taxonomy" id="172846"/>
    <lineage>
        <taxon>Eukaryota</taxon>
        <taxon>Metazoa</taxon>
        <taxon>Ecdysozoa</taxon>
        <taxon>Arthropoda</taxon>
        <taxon>Chelicerata</taxon>
        <taxon>Arachnida</taxon>
        <taxon>Araneae</taxon>
        <taxon>Araneomorphae</taxon>
        <taxon>Entelegynae</taxon>
        <taxon>Araneoidea</taxon>
        <taxon>Araneidae</taxon>
        <taxon>Caerostris</taxon>
    </lineage>
</organism>
<comment type="caution">
    <text evidence="1">The sequence shown here is derived from an EMBL/GenBank/DDBJ whole genome shotgun (WGS) entry which is preliminary data.</text>
</comment>
<gene>
    <name evidence="1" type="ORF">CEXT_635561</name>
</gene>
<evidence type="ECO:0000313" key="1">
    <source>
        <dbReference type="EMBL" id="GIY75189.1"/>
    </source>
</evidence>
<evidence type="ECO:0000313" key="2">
    <source>
        <dbReference type="Proteomes" id="UP001054945"/>
    </source>
</evidence>
<proteinExistence type="predicted"/>
<dbReference type="EMBL" id="BPLR01015310">
    <property type="protein sequence ID" value="GIY75189.1"/>
    <property type="molecule type" value="Genomic_DNA"/>
</dbReference>
<protein>
    <submittedName>
        <fullName evidence="1">Uncharacterized protein</fullName>
    </submittedName>
</protein>
<keyword evidence="2" id="KW-1185">Reference proteome</keyword>